<comment type="caution">
    <text evidence="1">The sequence shown here is derived from an EMBL/GenBank/DDBJ whole genome shotgun (WGS) entry which is preliminary data.</text>
</comment>
<sequence length="150" mass="17011">MHFKRLRAREHVASSAIYSPPHSNLLPHSLVCVTDPDVIYTSSPGHVVQYFLVNMTGRYLVSTRREARRKRNSRVPRADAADGFDHETGNDYVNRGCRGRGRAVPPMGIACHNACTTDHRTSDRRSKRCVAHRRHATLIFVTRVPARRVV</sequence>
<proteinExistence type="predicted"/>
<evidence type="ECO:0000313" key="1">
    <source>
        <dbReference type="EMBL" id="KAL0101355.1"/>
    </source>
</evidence>
<evidence type="ECO:0000313" key="2">
    <source>
        <dbReference type="Proteomes" id="UP001430953"/>
    </source>
</evidence>
<dbReference type="EMBL" id="JADYXP020000024">
    <property type="protein sequence ID" value="KAL0101355.1"/>
    <property type="molecule type" value="Genomic_DNA"/>
</dbReference>
<dbReference type="AlphaFoldDB" id="A0AAW2EGQ5"/>
<gene>
    <name evidence="1" type="ORF">PUN28_018876</name>
</gene>
<accession>A0AAW2EGQ5</accession>
<organism evidence="1 2">
    <name type="scientific">Cardiocondyla obscurior</name>
    <dbReference type="NCBI Taxonomy" id="286306"/>
    <lineage>
        <taxon>Eukaryota</taxon>
        <taxon>Metazoa</taxon>
        <taxon>Ecdysozoa</taxon>
        <taxon>Arthropoda</taxon>
        <taxon>Hexapoda</taxon>
        <taxon>Insecta</taxon>
        <taxon>Pterygota</taxon>
        <taxon>Neoptera</taxon>
        <taxon>Endopterygota</taxon>
        <taxon>Hymenoptera</taxon>
        <taxon>Apocrita</taxon>
        <taxon>Aculeata</taxon>
        <taxon>Formicoidea</taxon>
        <taxon>Formicidae</taxon>
        <taxon>Myrmicinae</taxon>
        <taxon>Cardiocondyla</taxon>
    </lineage>
</organism>
<name>A0AAW2EGQ5_9HYME</name>
<reference evidence="1 2" key="1">
    <citation type="submission" date="2023-03" db="EMBL/GenBank/DDBJ databases">
        <title>High recombination rates correlate with genetic variation in Cardiocondyla obscurior ants.</title>
        <authorList>
            <person name="Errbii M."/>
        </authorList>
    </citation>
    <scope>NUCLEOTIDE SEQUENCE [LARGE SCALE GENOMIC DNA]</scope>
    <source>
        <strain evidence="1">Alpha-2009</strain>
        <tissue evidence="1">Whole body</tissue>
    </source>
</reference>
<keyword evidence="2" id="KW-1185">Reference proteome</keyword>
<dbReference type="Proteomes" id="UP001430953">
    <property type="component" value="Unassembled WGS sequence"/>
</dbReference>
<protein>
    <submittedName>
        <fullName evidence="1">Uncharacterized protein</fullName>
    </submittedName>
</protein>